<organism evidence="1 2">
    <name type="scientific">Microbotryum saponariae</name>
    <dbReference type="NCBI Taxonomy" id="289078"/>
    <lineage>
        <taxon>Eukaryota</taxon>
        <taxon>Fungi</taxon>
        <taxon>Dikarya</taxon>
        <taxon>Basidiomycota</taxon>
        <taxon>Pucciniomycotina</taxon>
        <taxon>Microbotryomycetes</taxon>
        <taxon>Microbotryales</taxon>
        <taxon>Microbotryaceae</taxon>
        <taxon>Microbotryum</taxon>
    </lineage>
</organism>
<gene>
    <name evidence="1" type="ORF">BZ3500_MVSOF-1268-A1-R1_CHR10-3G03079</name>
</gene>
<name>A0A2X0M3K3_9BASI</name>
<reference evidence="2" key="1">
    <citation type="submission" date="2016-10" db="EMBL/GenBank/DDBJ databases">
        <authorList>
            <person name="Jeantristanb JTB J.-T."/>
            <person name="Ricardo R."/>
        </authorList>
    </citation>
    <scope>NUCLEOTIDE SEQUENCE [LARGE SCALE GENOMIC DNA]</scope>
</reference>
<protein>
    <submittedName>
        <fullName evidence="1">BZ3500_MvSof-1268-A1-R1_Chr10-3g03079 protein</fullName>
    </submittedName>
</protein>
<dbReference type="EMBL" id="FMWP01000118">
    <property type="protein sequence ID" value="SDA02111.1"/>
    <property type="molecule type" value="Genomic_DNA"/>
</dbReference>
<evidence type="ECO:0000313" key="1">
    <source>
        <dbReference type="EMBL" id="SDA02111.1"/>
    </source>
</evidence>
<sequence length="62" mass="7252">MVLDTAHEIEILKARRDQELRHDRQFGATEVRLRDLVRQDGQYTYVARLGARSGRTRSRRGA</sequence>
<evidence type="ECO:0000313" key="2">
    <source>
        <dbReference type="Proteomes" id="UP000249723"/>
    </source>
</evidence>
<keyword evidence="2" id="KW-1185">Reference proteome</keyword>
<dbReference type="Proteomes" id="UP000249723">
    <property type="component" value="Unassembled WGS sequence"/>
</dbReference>
<dbReference type="AlphaFoldDB" id="A0A2X0M3K3"/>
<proteinExistence type="predicted"/>
<accession>A0A2X0M3K3</accession>